<dbReference type="PANTHER" id="PTHR13058">
    <property type="entry name" value="THREE PRIME REPAIR EXONUCLEASE 1, 2"/>
    <property type="match status" value="1"/>
</dbReference>
<dbReference type="SMART" id="SM00479">
    <property type="entry name" value="EXOIII"/>
    <property type="match status" value="1"/>
</dbReference>
<evidence type="ECO:0000313" key="10">
    <source>
        <dbReference type="Proteomes" id="UP001458880"/>
    </source>
</evidence>
<dbReference type="Proteomes" id="UP001458880">
    <property type="component" value="Unassembled WGS sequence"/>
</dbReference>
<gene>
    <name evidence="9" type="ORF">QE152_g6054</name>
</gene>
<dbReference type="GO" id="GO:0008296">
    <property type="term" value="F:3'-5'-DNA exonuclease activity"/>
    <property type="evidence" value="ECO:0007669"/>
    <property type="project" value="TreeGrafter"/>
</dbReference>
<dbReference type="GO" id="GO:0003676">
    <property type="term" value="F:nucleic acid binding"/>
    <property type="evidence" value="ECO:0007669"/>
    <property type="project" value="InterPro"/>
</dbReference>
<evidence type="ECO:0000256" key="5">
    <source>
        <dbReference type="ARBA" id="ARBA00022839"/>
    </source>
</evidence>
<evidence type="ECO:0000259" key="8">
    <source>
        <dbReference type="SMART" id="SM00479"/>
    </source>
</evidence>
<keyword evidence="4" id="KW-0378">Hydrolase</keyword>
<dbReference type="GO" id="GO:0005737">
    <property type="term" value="C:cytoplasm"/>
    <property type="evidence" value="ECO:0007669"/>
    <property type="project" value="TreeGrafter"/>
</dbReference>
<dbReference type="InterPro" id="IPR040393">
    <property type="entry name" value="TREX1/2"/>
</dbReference>
<evidence type="ECO:0000256" key="4">
    <source>
        <dbReference type="ARBA" id="ARBA00022801"/>
    </source>
</evidence>
<comment type="caution">
    <text evidence="9">The sequence shown here is derived from an EMBL/GenBank/DDBJ whole genome shotgun (WGS) entry which is preliminary data.</text>
</comment>
<dbReference type="Gene3D" id="3.30.420.10">
    <property type="entry name" value="Ribonuclease H-like superfamily/Ribonuclease H"/>
    <property type="match status" value="1"/>
</dbReference>
<dbReference type="EMBL" id="JASPKY010000039">
    <property type="protein sequence ID" value="KAK9746484.1"/>
    <property type="molecule type" value="Genomic_DNA"/>
</dbReference>
<organism evidence="9 10">
    <name type="scientific">Popillia japonica</name>
    <name type="common">Japanese beetle</name>
    <dbReference type="NCBI Taxonomy" id="7064"/>
    <lineage>
        <taxon>Eukaryota</taxon>
        <taxon>Metazoa</taxon>
        <taxon>Ecdysozoa</taxon>
        <taxon>Arthropoda</taxon>
        <taxon>Hexapoda</taxon>
        <taxon>Insecta</taxon>
        <taxon>Pterygota</taxon>
        <taxon>Neoptera</taxon>
        <taxon>Endopterygota</taxon>
        <taxon>Coleoptera</taxon>
        <taxon>Polyphaga</taxon>
        <taxon>Scarabaeiformia</taxon>
        <taxon>Scarabaeidae</taxon>
        <taxon>Rutelinae</taxon>
        <taxon>Popillia</taxon>
    </lineage>
</organism>
<dbReference type="SUPFAM" id="SSF53098">
    <property type="entry name" value="Ribonuclease H-like"/>
    <property type="match status" value="1"/>
</dbReference>
<evidence type="ECO:0000256" key="7">
    <source>
        <dbReference type="ARBA" id="ARBA00025769"/>
    </source>
</evidence>
<accession>A0AAW1MKD3</accession>
<dbReference type="InterPro" id="IPR013520">
    <property type="entry name" value="Ribonucl_H"/>
</dbReference>
<evidence type="ECO:0000256" key="3">
    <source>
        <dbReference type="ARBA" id="ARBA00022723"/>
    </source>
</evidence>
<evidence type="ECO:0000313" key="9">
    <source>
        <dbReference type="EMBL" id="KAK9746484.1"/>
    </source>
</evidence>
<keyword evidence="6" id="KW-0460">Magnesium</keyword>
<dbReference type="AlphaFoldDB" id="A0AAW1MKD3"/>
<dbReference type="Pfam" id="PF00929">
    <property type="entry name" value="RNase_T"/>
    <property type="match status" value="1"/>
</dbReference>
<evidence type="ECO:0000256" key="1">
    <source>
        <dbReference type="ARBA" id="ARBA00001946"/>
    </source>
</evidence>
<evidence type="ECO:0000256" key="6">
    <source>
        <dbReference type="ARBA" id="ARBA00022842"/>
    </source>
</evidence>
<dbReference type="PANTHER" id="PTHR13058:SF19">
    <property type="entry name" value="LD40940P"/>
    <property type="match status" value="1"/>
</dbReference>
<dbReference type="InterPro" id="IPR036397">
    <property type="entry name" value="RNaseH_sf"/>
</dbReference>
<sequence>MTNIQSFIFFDIETTGLPFEEYNRTRITEMCFVAVQSEHISLGVYPRVQNKLALCFNPQKMISPTATELTGLSNDLLEFQSTFNENTSDTINKFLELHRKPLCFVAHNGDRFDYPILKAELYKIGCELYDDILCIDSLQMFRHLEEPSSTDLKESGCNGTVVTSPESQKLSKEIPIELCDGYDEILLEAINSFENECGNTEKVQIMNESTPKKTINTSQIFDRGVMNDSVQDQLYFAPTSTSFNKNTKSDNTVIVNPPKARKRLNLGKRSYKLVDVYKRMTNKESENAHLASEDVDMLIHCAATLGQDFVDWANTNAKKLSAVPMMKPGVKLGS</sequence>
<keyword evidence="5 9" id="KW-0269">Exonuclease</keyword>
<dbReference type="GO" id="GO:0046872">
    <property type="term" value="F:metal ion binding"/>
    <property type="evidence" value="ECO:0007669"/>
    <property type="project" value="UniProtKB-KW"/>
</dbReference>
<evidence type="ECO:0000256" key="2">
    <source>
        <dbReference type="ARBA" id="ARBA00022722"/>
    </source>
</evidence>
<proteinExistence type="inferred from homology"/>
<reference evidence="9 10" key="1">
    <citation type="journal article" date="2024" name="BMC Genomics">
        <title>De novo assembly and annotation of Popillia japonica's genome with initial clues to its potential as an invasive pest.</title>
        <authorList>
            <person name="Cucini C."/>
            <person name="Boschi S."/>
            <person name="Funari R."/>
            <person name="Cardaioli E."/>
            <person name="Iannotti N."/>
            <person name="Marturano G."/>
            <person name="Paoli F."/>
            <person name="Bruttini M."/>
            <person name="Carapelli A."/>
            <person name="Frati F."/>
            <person name="Nardi F."/>
        </authorList>
    </citation>
    <scope>NUCLEOTIDE SEQUENCE [LARGE SCALE GENOMIC DNA]</scope>
    <source>
        <strain evidence="9">DMR45628</strain>
    </source>
</reference>
<protein>
    <submittedName>
        <fullName evidence="9">Exonuclease</fullName>
    </submittedName>
</protein>
<keyword evidence="10" id="KW-1185">Reference proteome</keyword>
<dbReference type="InterPro" id="IPR012337">
    <property type="entry name" value="RNaseH-like_sf"/>
</dbReference>
<comment type="similarity">
    <text evidence="7">Belongs to the exonuclease superfamily. TREX family.</text>
</comment>
<feature type="domain" description="Exonuclease" evidence="8">
    <location>
        <begin position="6"/>
        <end position="311"/>
    </location>
</feature>
<keyword evidence="2" id="KW-0540">Nuclease</keyword>
<dbReference type="GO" id="GO:0006308">
    <property type="term" value="P:DNA catabolic process"/>
    <property type="evidence" value="ECO:0007669"/>
    <property type="project" value="TreeGrafter"/>
</dbReference>
<comment type="cofactor">
    <cofactor evidence="1">
        <name>Mg(2+)</name>
        <dbReference type="ChEBI" id="CHEBI:18420"/>
    </cofactor>
</comment>
<keyword evidence="3" id="KW-0479">Metal-binding</keyword>
<name>A0AAW1MKD3_POPJA</name>